<evidence type="ECO:0000313" key="2">
    <source>
        <dbReference type="Proteomes" id="UP001050975"/>
    </source>
</evidence>
<dbReference type="AlphaFoldDB" id="A0AAV3X6B4"/>
<reference evidence="1" key="1">
    <citation type="submission" date="2019-10" db="EMBL/GenBank/DDBJ databases">
        <title>Draft genome sequece of Microseira wollei NIES-4236.</title>
        <authorList>
            <person name="Yamaguchi H."/>
            <person name="Suzuki S."/>
            <person name="Kawachi M."/>
        </authorList>
    </citation>
    <scope>NUCLEOTIDE SEQUENCE</scope>
    <source>
        <strain evidence="1">NIES-4236</strain>
    </source>
</reference>
<comment type="caution">
    <text evidence="1">The sequence shown here is derived from an EMBL/GenBank/DDBJ whole genome shotgun (WGS) entry which is preliminary data.</text>
</comment>
<evidence type="ECO:0000313" key="1">
    <source>
        <dbReference type="EMBL" id="GET37853.1"/>
    </source>
</evidence>
<accession>A0AAV3X6B4</accession>
<organism evidence="1 2">
    <name type="scientific">Microseira wollei NIES-4236</name>
    <dbReference type="NCBI Taxonomy" id="2530354"/>
    <lineage>
        <taxon>Bacteria</taxon>
        <taxon>Bacillati</taxon>
        <taxon>Cyanobacteriota</taxon>
        <taxon>Cyanophyceae</taxon>
        <taxon>Oscillatoriophycideae</taxon>
        <taxon>Aerosakkonematales</taxon>
        <taxon>Aerosakkonemataceae</taxon>
        <taxon>Microseira</taxon>
    </lineage>
</organism>
<dbReference type="RefSeq" id="WP_226580044.1">
    <property type="nucleotide sequence ID" value="NZ_BLAY01000035.1"/>
</dbReference>
<dbReference type="EMBL" id="BLAY01000035">
    <property type="protein sequence ID" value="GET37853.1"/>
    <property type="molecule type" value="Genomic_DNA"/>
</dbReference>
<sequence>MAKNSIYNKLYGSLEEFRKDFPWATKKDWWDHNASINSGNQIQDPVDSPDFKGRGMDYCLSHKNKKVDDKCDKVGCVELGCGGGK</sequence>
<keyword evidence="2" id="KW-1185">Reference proteome</keyword>
<proteinExistence type="predicted"/>
<name>A0AAV3X6B4_9CYAN</name>
<gene>
    <name evidence="1" type="ORF">MiSe_26070</name>
</gene>
<protein>
    <submittedName>
        <fullName evidence="1">Uncharacterized protein</fullName>
    </submittedName>
</protein>
<dbReference type="Proteomes" id="UP001050975">
    <property type="component" value="Unassembled WGS sequence"/>
</dbReference>